<evidence type="ECO:0000259" key="3">
    <source>
        <dbReference type="SMART" id="SM00385"/>
    </source>
</evidence>
<evidence type="ECO:0000313" key="5">
    <source>
        <dbReference type="Proteomes" id="UP000663879"/>
    </source>
</evidence>
<dbReference type="EMBL" id="CAJNOC010000248">
    <property type="protein sequence ID" value="CAF0733126.1"/>
    <property type="molecule type" value="Genomic_DNA"/>
</dbReference>
<name>A0A813N182_9BILA</name>
<keyword evidence="2" id="KW-0175">Coiled coil</keyword>
<evidence type="ECO:0000313" key="4">
    <source>
        <dbReference type="EMBL" id="CAF0733126.1"/>
    </source>
</evidence>
<evidence type="ECO:0000256" key="2">
    <source>
        <dbReference type="SAM" id="Coils"/>
    </source>
</evidence>
<feature type="domain" description="Cyclin-like" evidence="3">
    <location>
        <begin position="52"/>
        <end position="140"/>
    </location>
</feature>
<dbReference type="AlphaFoldDB" id="A0A813N182"/>
<dbReference type="InterPro" id="IPR039361">
    <property type="entry name" value="Cyclin"/>
</dbReference>
<dbReference type="Gene3D" id="1.10.472.10">
    <property type="entry name" value="Cyclin-like"/>
    <property type="match status" value="2"/>
</dbReference>
<reference evidence="4" key="1">
    <citation type="submission" date="2021-02" db="EMBL/GenBank/DDBJ databases">
        <authorList>
            <person name="Nowell W R."/>
        </authorList>
    </citation>
    <scope>NUCLEOTIDE SEQUENCE</scope>
    <source>
        <strain evidence="4">Ploen Becks lab</strain>
    </source>
</reference>
<feature type="coiled-coil region" evidence="2">
    <location>
        <begin position="322"/>
        <end position="351"/>
    </location>
</feature>
<organism evidence="4 5">
    <name type="scientific">Brachionus calyciflorus</name>
    <dbReference type="NCBI Taxonomy" id="104777"/>
    <lineage>
        <taxon>Eukaryota</taxon>
        <taxon>Metazoa</taxon>
        <taxon>Spiralia</taxon>
        <taxon>Gnathifera</taxon>
        <taxon>Rotifera</taxon>
        <taxon>Eurotatoria</taxon>
        <taxon>Monogononta</taxon>
        <taxon>Pseudotrocha</taxon>
        <taxon>Ploima</taxon>
        <taxon>Brachionidae</taxon>
        <taxon>Brachionus</taxon>
    </lineage>
</organism>
<protein>
    <recommendedName>
        <fullName evidence="3">Cyclin-like domain-containing protein</fullName>
    </recommendedName>
</protein>
<dbReference type="Proteomes" id="UP000663879">
    <property type="component" value="Unassembled WGS sequence"/>
</dbReference>
<comment type="similarity">
    <text evidence="1">Belongs to the cyclin family.</text>
</comment>
<dbReference type="SUPFAM" id="SSF47954">
    <property type="entry name" value="Cyclin-like"/>
    <property type="match status" value="1"/>
</dbReference>
<dbReference type="FunFam" id="1.10.472.10:FF:000006">
    <property type="entry name" value="Cyclin I"/>
    <property type="match status" value="1"/>
</dbReference>
<dbReference type="SMART" id="SM00385">
    <property type="entry name" value="CYCLIN"/>
    <property type="match status" value="1"/>
</dbReference>
<dbReference type="OrthoDB" id="769138at2759"/>
<proteinExistence type="inferred from homology"/>
<keyword evidence="1" id="KW-0195">Cyclin</keyword>
<dbReference type="Pfam" id="PF00134">
    <property type="entry name" value="Cyclin_N"/>
    <property type="match status" value="1"/>
</dbReference>
<dbReference type="InterPro" id="IPR013763">
    <property type="entry name" value="Cyclin-like_dom"/>
</dbReference>
<sequence length="409" mass="47354">MLKLRGFSFERLFELLKDAYMKSSICGIERKCLSSNNDTDFVKANERDEMVAFLLEVCDRQDMGLSVETFGLFVSLLDRFLYTYKVKSKYLECLSVACLYIACKVKEEDERVSVTSEFLLDCEAKCSIAELLRMEQMVLSKFEWSINDTTSVDFLHIFYALIVNAFKKVEEAIKNSEKVKRVWKFLGSATNSLISDGSLYPPADLDFLEDAENQLKQCLCVNDLTNAYKPHILAFSIISLQMDKVFQTTTTEEIKASLNETLALIKINCKINYELVDKCKEELRSHLASVETNKNLFENYFDEYYKWKIQSLRLSSKFASPLSAVNIQLDAIKEEEEEEEMKQNYEIHMEESCDASDYVMKKEKDSPKTQIKFFENVKFGSFSYADILSGTKKRKLSENSCQDEEIDYD</sequence>
<dbReference type="PANTHER" id="PTHR10177">
    <property type="entry name" value="CYCLINS"/>
    <property type="match status" value="1"/>
</dbReference>
<gene>
    <name evidence="4" type="ORF">OXX778_LOCUS2965</name>
</gene>
<dbReference type="InterPro" id="IPR036915">
    <property type="entry name" value="Cyclin-like_sf"/>
</dbReference>
<evidence type="ECO:0000256" key="1">
    <source>
        <dbReference type="RuleBase" id="RU000383"/>
    </source>
</evidence>
<accession>A0A813N182</accession>
<dbReference type="InterPro" id="IPR006671">
    <property type="entry name" value="Cyclin_N"/>
</dbReference>
<keyword evidence="5" id="KW-1185">Reference proteome</keyword>
<comment type="caution">
    <text evidence="4">The sequence shown here is derived from an EMBL/GenBank/DDBJ whole genome shotgun (WGS) entry which is preliminary data.</text>
</comment>